<evidence type="ECO:0000313" key="1">
    <source>
        <dbReference type="EMBL" id="SVC38828.1"/>
    </source>
</evidence>
<accession>A0A382LQ48</accession>
<sequence length="363" mass="40762">MILFPVAGRTFEKPLAKNSIGKNFPYILKSDNFSLNARNVKVLKSQGSFLWMGTSMGVIKYDTTPIDKYTVYDNRNALLSNGIFSISIDDNDKIWIGTYGGGLSFLKDDKWININTPQGLNDSFVYDVKFTNSDIWIATWSGVNKVKGNPLTRKSWTSYTVKNTNGGLIDNWVYAIEIGKKNNIWFGTEGGLSLFNGEKWQRWNHKNGLGAPYEGVKHDNQLATDAFKGSHHSEQVSALPNTKNVAYRPNYIVSMHLDQSNRLWLGTWGGGLSMFDPETQVFRNYTVQDGLPGNYILEIKEGSDGNLWIGSNKGLSMFDGTSFLNYSLINGLVSSYVFSIEFVKNDFLWAGGHNGMTRLKIDK</sequence>
<gene>
    <name evidence="1" type="ORF">METZ01_LOCUS291682</name>
</gene>
<dbReference type="SUPFAM" id="SSF63829">
    <property type="entry name" value="Calcium-dependent phosphotriesterase"/>
    <property type="match status" value="1"/>
</dbReference>
<feature type="non-terminal residue" evidence="1">
    <location>
        <position position="363"/>
    </location>
</feature>
<evidence type="ECO:0008006" key="2">
    <source>
        <dbReference type="Google" id="ProtNLM"/>
    </source>
</evidence>
<dbReference type="InterPro" id="IPR015943">
    <property type="entry name" value="WD40/YVTN_repeat-like_dom_sf"/>
</dbReference>
<reference evidence="1" key="1">
    <citation type="submission" date="2018-05" db="EMBL/GenBank/DDBJ databases">
        <authorList>
            <person name="Lanie J.A."/>
            <person name="Ng W.-L."/>
            <person name="Kazmierczak K.M."/>
            <person name="Andrzejewski T.M."/>
            <person name="Davidsen T.M."/>
            <person name="Wayne K.J."/>
            <person name="Tettelin H."/>
            <person name="Glass J.I."/>
            <person name="Rusch D."/>
            <person name="Podicherti R."/>
            <person name="Tsui H.-C.T."/>
            <person name="Winkler M.E."/>
        </authorList>
    </citation>
    <scope>NUCLEOTIDE SEQUENCE</scope>
</reference>
<dbReference type="Pfam" id="PF07494">
    <property type="entry name" value="Reg_prop"/>
    <property type="match status" value="4"/>
</dbReference>
<dbReference type="Gene3D" id="2.130.10.10">
    <property type="entry name" value="YVTN repeat-like/Quinoprotein amine dehydrogenase"/>
    <property type="match status" value="2"/>
</dbReference>
<dbReference type="EMBL" id="UINC01088523">
    <property type="protein sequence ID" value="SVC38828.1"/>
    <property type="molecule type" value="Genomic_DNA"/>
</dbReference>
<dbReference type="AlphaFoldDB" id="A0A382LQ48"/>
<protein>
    <recommendedName>
        <fullName evidence="2">Two component regulator three Y domain-containing protein</fullName>
    </recommendedName>
</protein>
<proteinExistence type="predicted"/>
<organism evidence="1">
    <name type="scientific">marine metagenome</name>
    <dbReference type="NCBI Taxonomy" id="408172"/>
    <lineage>
        <taxon>unclassified sequences</taxon>
        <taxon>metagenomes</taxon>
        <taxon>ecological metagenomes</taxon>
    </lineage>
</organism>
<name>A0A382LQ48_9ZZZZ</name>
<dbReference type="InterPro" id="IPR011110">
    <property type="entry name" value="Reg_prop"/>
</dbReference>